<dbReference type="PANTHER" id="PTHR10438:SF468">
    <property type="entry name" value="THIOREDOXIN-1-RELATED"/>
    <property type="match status" value="1"/>
</dbReference>
<dbReference type="Pfam" id="PF00085">
    <property type="entry name" value="Thioredoxin"/>
    <property type="match status" value="1"/>
</dbReference>
<evidence type="ECO:0000313" key="2">
    <source>
        <dbReference type="EMBL" id="KAJ3429010.1"/>
    </source>
</evidence>
<dbReference type="CDD" id="cd02947">
    <property type="entry name" value="TRX_family"/>
    <property type="match status" value="1"/>
</dbReference>
<dbReference type="EMBL" id="JAOAOG010000026">
    <property type="protein sequence ID" value="KAJ6254199.1"/>
    <property type="molecule type" value="Genomic_DNA"/>
</dbReference>
<dbReference type="SUPFAM" id="SSF52833">
    <property type="entry name" value="Thioredoxin-like"/>
    <property type="match status" value="1"/>
</dbReference>
<accession>A0AAV7YM00</accession>
<dbReference type="PANTHER" id="PTHR10438">
    <property type="entry name" value="THIOREDOXIN"/>
    <property type="match status" value="1"/>
</dbReference>
<reference evidence="2" key="2">
    <citation type="submission" date="2022-08" db="EMBL/GenBank/DDBJ databases">
        <title>Novel sulphate-reducing endosymbionts in the free-living metamonad Anaeramoeba.</title>
        <authorList>
            <person name="Jerlstrom-Hultqvist J."/>
            <person name="Cepicka I."/>
            <person name="Gallot-Lavallee L."/>
            <person name="Salas-Leiva D."/>
            <person name="Curtis B.A."/>
            <person name="Zahonova K."/>
            <person name="Pipaliya S."/>
            <person name="Dacks J."/>
            <person name="Roger A.J."/>
        </authorList>
    </citation>
    <scope>NUCLEOTIDE SEQUENCE</scope>
    <source>
        <strain evidence="2">Busselton2</strain>
    </source>
</reference>
<evidence type="ECO:0000313" key="5">
    <source>
        <dbReference type="Proteomes" id="UP001150062"/>
    </source>
</evidence>
<organism evidence="2 4">
    <name type="scientific">Anaeramoeba flamelloides</name>
    <dbReference type="NCBI Taxonomy" id="1746091"/>
    <lineage>
        <taxon>Eukaryota</taxon>
        <taxon>Metamonada</taxon>
        <taxon>Anaeramoebidae</taxon>
        <taxon>Anaeramoeba</taxon>
    </lineage>
</organism>
<comment type="caution">
    <text evidence="2">The sequence shown here is derived from an EMBL/GenBank/DDBJ whole genome shotgun (WGS) entry which is preliminary data.</text>
</comment>
<feature type="domain" description="Thioredoxin" evidence="1">
    <location>
        <begin position="7"/>
        <end position="101"/>
    </location>
</feature>
<dbReference type="InterPro" id="IPR013766">
    <property type="entry name" value="Thioredoxin_domain"/>
</dbReference>
<gene>
    <name evidence="2" type="ORF">M0812_24349</name>
    <name evidence="3" type="ORF">M0813_12757</name>
</gene>
<dbReference type="InterPro" id="IPR036249">
    <property type="entry name" value="Thioredoxin-like_sf"/>
</dbReference>
<keyword evidence="5" id="KW-1185">Reference proteome</keyword>
<evidence type="ECO:0000313" key="3">
    <source>
        <dbReference type="EMBL" id="KAJ6254199.1"/>
    </source>
</evidence>
<dbReference type="EMBL" id="JANTQA010000057">
    <property type="protein sequence ID" value="KAJ3429010.1"/>
    <property type="molecule type" value="Genomic_DNA"/>
</dbReference>
<evidence type="ECO:0000313" key="4">
    <source>
        <dbReference type="Proteomes" id="UP001146793"/>
    </source>
</evidence>
<dbReference type="Proteomes" id="UP001150062">
    <property type="component" value="Unassembled WGS sequence"/>
</dbReference>
<dbReference type="Proteomes" id="UP001146793">
    <property type="component" value="Unassembled WGS sequence"/>
</dbReference>
<proteinExistence type="predicted"/>
<evidence type="ECO:0000259" key="1">
    <source>
        <dbReference type="Pfam" id="PF00085"/>
    </source>
</evidence>
<dbReference type="InterPro" id="IPR050620">
    <property type="entry name" value="Thioredoxin_H-type-like"/>
</dbReference>
<protein>
    <submittedName>
        <fullName evidence="2">Thioredoxin-1-related</fullName>
    </submittedName>
</protein>
<name>A0AAV7YM00_9EUKA</name>
<dbReference type="AlphaFoldDB" id="A0AAV7YM00"/>
<reference evidence="3" key="1">
    <citation type="submission" date="2022-08" db="EMBL/GenBank/DDBJ databases">
        <title>Novel sulfate-reducing endosymbionts in the free-living metamonad Anaeramoeba.</title>
        <authorList>
            <person name="Jerlstrom-Hultqvist J."/>
            <person name="Cepicka I."/>
            <person name="Gallot-Lavallee L."/>
            <person name="Salas-Leiva D."/>
            <person name="Curtis B.A."/>
            <person name="Zahonova K."/>
            <person name="Pipaliya S."/>
            <person name="Dacks J."/>
            <person name="Roger A.J."/>
        </authorList>
    </citation>
    <scope>NUCLEOTIDE SEQUENCE</scope>
    <source>
        <strain evidence="3">Schooner1</strain>
    </source>
</reference>
<dbReference type="Gene3D" id="3.40.30.10">
    <property type="entry name" value="Glutaredoxin"/>
    <property type="match status" value="1"/>
</dbReference>
<sequence>MSVTKFTSLEIFKKTLKEKESFMVFYYATWDSNSRRFLPIYSQCAVDNPEIEFYSVDVDPQHEIAEDQEVEKVPHFIIYKNGSVLTSYYGTSQKKLQTFVESLANTKK</sequence>